<feature type="binding site" evidence="6">
    <location>
        <position position="182"/>
    </location>
    <ligand>
        <name>substrate</name>
    </ligand>
</feature>
<feature type="binding site" evidence="6">
    <location>
        <position position="112"/>
    </location>
    <ligand>
        <name>a divalent metal cation</name>
        <dbReference type="ChEBI" id="CHEBI:60240"/>
        <label>1</label>
    </ligand>
</feature>
<evidence type="ECO:0000256" key="3">
    <source>
        <dbReference type="ARBA" id="ARBA00022670"/>
    </source>
</evidence>
<dbReference type="NCBIfam" id="TIGR00500">
    <property type="entry name" value="met_pdase_I"/>
    <property type="match status" value="1"/>
</dbReference>
<dbReference type="GO" id="GO:0005829">
    <property type="term" value="C:cytosol"/>
    <property type="evidence" value="ECO:0007669"/>
    <property type="project" value="TreeGrafter"/>
</dbReference>
<dbReference type="SUPFAM" id="SSF55920">
    <property type="entry name" value="Creatinase/aminopeptidase"/>
    <property type="match status" value="1"/>
</dbReference>
<dbReference type="AlphaFoldDB" id="A0A1T4R093"/>
<comment type="function">
    <text evidence="1 6">Removes the N-terminal methionine from nascent proteins. The N-terminal methionine is often cleaved when the second residue in the primary sequence is small and uncharged (Met-Ala-, Cys, Gly, Pro, Ser, Thr, or Val). Requires deformylation of the N(alpha)-formylated initiator methionine before it can be hydrolyzed.</text>
</comment>
<feature type="binding site" evidence="6">
    <location>
        <position position="112"/>
    </location>
    <ligand>
        <name>a divalent metal cation</name>
        <dbReference type="ChEBI" id="CHEBI:60240"/>
        <label>2</label>
        <note>catalytic</note>
    </ligand>
</feature>
<comment type="cofactor">
    <cofactor evidence="6">
        <name>Co(2+)</name>
        <dbReference type="ChEBI" id="CHEBI:48828"/>
    </cofactor>
    <cofactor evidence="6">
        <name>Zn(2+)</name>
        <dbReference type="ChEBI" id="CHEBI:29105"/>
    </cofactor>
    <cofactor evidence="6">
        <name>Mn(2+)</name>
        <dbReference type="ChEBI" id="CHEBI:29035"/>
    </cofactor>
    <cofactor evidence="6">
        <name>Fe(2+)</name>
        <dbReference type="ChEBI" id="CHEBI:29033"/>
    </cofactor>
    <text evidence="6">Binds 2 divalent metal cations per subunit. Has a high-affinity and a low affinity metal-binding site. The true nature of the physiological cofactor is under debate. The enzyme is active with cobalt, zinc, manganese or divalent iron ions. Most likely, methionine aminopeptidases function as mononuclear Fe(2+)-metalloproteases under physiological conditions, and the catalytically relevant metal-binding site has been assigned to the histidine-containing high-affinity site.</text>
</comment>
<evidence type="ECO:0000256" key="5">
    <source>
        <dbReference type="ARBA" id="ARBA00022801"/>
    </source>
</evidence>
<dbReference type="Proteomes" id="UP000190065">
    <property type="component" value="Unassembled WGS sequence"/>
</dbReference>
<dbReference type="GO" id="GO:0070006">
    <property type="term" value="F:metalloaminopeptidase activity"/>
    <property type="evidence" value="ECO:0007669"/>
    <property type="project" value="UniProtKB-UniRule"/>
</dbReference>
<keyword evidence="4 6" id="KW-0479">Metal-binding</keyword>
<keyword evidence="2 6" id="KW-0031">Aminopeptidase</keyword>
<organism evidence="9 10">
    <name type="scientific">Segatella oulorum</name>
    <dbReference type="NCBI Taxonomy" id="28136"/>
    <lineage>
        <taxon>Bacteria</taxon>
        <taxon>Pseudomonadati</taxon>
        <taxon>Bacteroidota</taxon>
        <taxon>Bacteroidia</taxon>
        <taxon>Bacteroidales</taxon>
        <taxon>Prevotellaceae</taxon>
        <taxon>Segatella</taxon>
    </lineage>
</organism>
<keyword evidence="5 6" id="KW-0378">Hydrolase</keyword>
<feature type="binding site" evidence="6">
    <location>
        <position position="101"/>
    </location>
    <ligand>
        <name>a divalent metal cation</name>
        <dbReference type="ChEBI" id="CHEBI:60240"/>
        <label>1</label>
    </ligand>
</feature>
<protein>
    <recommendedName>
        <fullName evidence="6 7">Methionine aminopeptidase</fullName>
        <shortName evidence="6">MAP</shortName>
        <shortName evidence="6">MetAP</shortName>
        <ecNumber evidence="6 7">3.4.11.18</ecNumber>
    </recommendedName>
    <alternativeName>
        <fullName evidence="6">Peptidase M</fullName>
    </alternativeName>
</protein>
<dbReference type="InterPro" id="IPR002467">
    <property type="entry name" value="Pept_M24A_MAP1"/>
</dbReference>
<dbReference type="PANTHER" id="PTHR43330">
    <property type="entry name" value="METHIONINE AMINOPEPTIDASE"/>
    <property type="match status" value="1"/>
</dbReference>
<feature type="domain" description="Peptidase M24" evidence="8">
    <location>
        <begin position="13"/>
        <end position="245"/>
    </location>
</feature>
<evidence type="ECO:0000259" key="8">
    <source>
        <dbReference type="Pfam" id="PF00557"/>
    </source>
</evidence>
<feature type="binding site" evidence="6">
    <location>
        <position position="239"/>
    </location>
    <ligand>
        <name>a divalent metal cation</name>
        <dbReference type="ChEBI" id="CHEBI:60240"/>
        <label>2</label>
        <note>catalytic</note>
    </ligand>
</feature>
<feature type="binding site" evidence="6">
    <location>
        <position position="83"/>
    </location>
    <ligand>
        <name>substrate</name>
    </ligand>
</feature>
<dbReference type="HAMAP" id="MF_01974">
    <property type="entry name" value="MetAP_1"/>
    <property type="match status" value="1"/>
</dbReference>
<sequence length="261" mass="28480">MKIFLKTEDEIDLMREANQLVGKTLAEVGRHIKPGVTTRHLDKVADEFIRDHGAIPTFKGFPNPYGEPFPAAICTSVNDVVVHGIPSDDVVLHEGDIISVDCGTLLNGYNGDSAYTFMVGEVDEAVKQLLEVTKQSLYLGIEQAVPGKHVGDIGAAIQAHCEAHGYGIVRELTGHGIGKEMHEAPQIPNYGMRGNGVMLKAGMCIAIEPMVTLGNRNIGMLPDRWSIVTLDHQVAAHFEHTIAIRKGRAEILSTFEEIENH</sequence>
<dbReference type="GO" id="GO:0046872">
    <property type="term" value="F:metal ion binding"/>
    <property type="evidence" value="ECO:0007669"/>
    <property type="project" value="UniProtKB-UniRule"/>
</dbReference>
<dbReference type="Gene3D" id="3.90.230.10">
    <property type="entry name" value="Creatinase/methionine aminopeptidase superfamily"/>
    <property type="match status" value="1"/>
</dbReference>
<evidence type="ECO:0000313" key="10">
    <source>
        <dbReference type="Proteomes" id="UP000190065"/>
    </source>
</evidence>
<dbReference type="PANTHER" id="PTHR43330:SF27">
    <property type="entry name" value="METHIONINE AMINOPEPTIDASE"/>
    <property type="match status" value="1"/>
</dbReference>
<gene>
    <name evidence="6" type="primary">map</name>
    <name evidence="9" type="ORF">SAMN02745202_02036</name>
</gene>
<reference evidence="9 10" key="1">
    <citation type="submission" date="2017-02" db="EMBL/GenBank/DDBJ databases">
        <authorList>
            <person name="Peterson S.W."/>
        </authorList>
    </citation>
    <scope>NUCLEOTIDE SEQUENCE [LARGE SCALE GENOMIC DNA]</scope>
    <source>
        <strain evidence="9 10">ATCC 43324</strain>
    </source>
</reference>
<feature type="binding site" evidence="6">
    <location>
        <position position="175"/>
    </location>
    <ligand>
        <name>a divalent metal cation</name>
        <dbReference type="ChEBI" id="CHEBI:60240"/>
        <label>2</label>
        <note>catalytic</note>
    </ligand>
</feature>
<dbReference type="InterPro" id="IPR000994">
    <property type="entry name" value="Pept_M24"/>
</dbReference>
<evidence type="ECO:0000256" key="1">
    <source>
        <dbReference type="ARBA" id="ARBA00002521"/>
    </source>
</evidence>
<dbReference type="PRINTS" id="PR00599">
    <property type="entry name" value="MAPEPTIDASE"/>
</dbReference>
<dbReference type="RefSeq" id="WP_025070651.1">
    <property type="nucleotide sequence ID" value="NZ_FUXK01000027.1"/>
</dbReference>
<dbReference type="Pfam" id="PF00557">
    <property type="entry name" value="Peptidase_M24"/>
    <property type="match status" value="1"/>
</dbReference>
<keyword evidence="3 6" id="KW-0645">Protease</keyword>
<dbReference type="InterPro" id="IPR001714">
    <property type="entry name" value="Pept_M24_MAP"/>
</dbReference>
<evidence type="ECO:0000256" key="4">
    <source>
        <dbReference type="ARBA" id="ARBA00022723"/>
    </source>
</evidence>
<dbReference type="EC" id="3.4.11.18" evidence="6 7"/>
<comment type="similarity">
    <text evidence="6">Belongs to the peptidase M24A family. Methionine aminopeptidase type 1 subfamily.</text>
</comment>
<evidence type="ECO:0000256" key="2">
    <source>
        <dbReference type="ARBA" id="ARBA00022438"/>
    </source>
</evidence>
<dbReference type="EMBL" id="FUXK01000027">
    <property type="protein sequence ID" value="SKA09472.1"/>
    <property type="molecule type" value="Genomic_DNA"/>
</dbReference>
<accession>A0A1T4R093</accession>
<evidence type="ECO:0000313" key="9">
    <source>
        <dbReference type="EMBL" id="SKA09472.1"/>
    </source>
</evidence>
<feature type="binding site" evidence="6">
    <location>
        <position position="208"/>
    </location>
    <ligand>
        <name>a divalent metal cation</name>
        <dbReference type="ChEBI" id="CHEBI:60240"/>
        <label>2</label>
        <note>catalytic</note>
    </ligand>
</feature>
<comment type="subunit">
    <text evidence="6">Monomer.</text>
</comment>
<dbReference type="eggNOG" id="COG0024">
    <property type="taxonomic scope" value="Bacteria"/>
</dbReference>
<proteinExistence type="inferred from homology"/>
<comment type="catalytic activity">
    <reaction evidence="6 7">
        <text>Release of N-terminal amino acids, preferentially methionine, from peptides and arylamides.</text>
        <dbReference type="EC" id="3.4.11.18"/>
    </reaction>
</comment>
<dbReference type="STRING" id="28136.SAMN02745202_02036"/>
<dbReference type="GO" id="GO:0004239">
    <property type="term" value="F:initiator methionyl aminopeptidase activity"/>
    <property type="evidence" value="ECO:0007669"/>
    <property type="project" value="UniProtKB-UniRule"/>
</dbReference>
<dbReference type="CDD" id="cd01086">
    <property type="entry name" value="MetAP1"/>
    <property type="match status" value="1"/>
</dbReference>
<dbReference type="InterPro" id="IPR036005">
    <property type="entry name" value="Creatinase/aminopeptidase-like"/>
</dbReference>
<evidence type="ECO:0000256" key="6">
    <source>
        <dbReference type="HAMAP-Rule" id="MF_01974"/>
    </source>
</evidence>
<name>A0A1T4R093_9BACT</name>
<dbReference type="GO" id="GO:0006508">
    <property type="term" value="P:proteolysis"/>
    <property type="evidence" value="ECO:0007669"/>
    <property type="project" value="UniProtKB-KW"/>
</dbReference>
<evidence type="ECO:0000256" key="7">
    <source>
        <dbReference type="RuleBase" id="RU003653"/>
    </source>
</evidence>
<feature type="binding site" evidence="6">
    <location>
        <position position="239"/>
    </location>
    <ligand>
        <name>a divalent metal cation</name>
        <dbReference type="ChEBI" id="CHEBI:60240"/>
        <label>1</label>
    </ligand>
</feature>